<evidence type="ECO:0000313" key="3">
    <source>
        <dbReference type="EMBL" id="GIX69877.1"/>
    </source>
</evidence>
<reference evidence="3 4" key="1">
    <citation type="submission" date="2021-06" db="EMBL/GenBank/DDBJ databases">
        <title>Caerostris darwini draft genome.</title>
        <authorList>
            <person name="Kono N."/>
            <person name="Arakawa K."/>
        </authorList>
    </citation>
    <scope>NUCLEOTIDE SEQUENCE [LARGE SCALE GENOMIC DNA]</scope>
</reference>
<accession>A0AAV4MBM6</accession>
<feature type="signal peptide" evidence="1">
    <location>
        <begin position="1"/>
        <end position="20"/>
    </location>
</feature>
<dbReference type="EMBL" id="BPLQ01000308">
    <property type="protein sequence ID" value="GIX69867.1"/>
    <property type="molecule type" value="Genomic_DNA"/>
</dbReference>
<feature type="chain" id="PRO_5044714437" evidence="1">
    <location>
        <begin position="21"/>
        <end position="105"/>
    </location>
</feature>
<protein>
    <submittedName>
        <fullName evidence="3">Uncharacterized protein</fullName>
    </submittedName>
</protein>
<sequence>MFYFSSLAQHCSLILTVAVCEKICNSTIVTETGVAKRGLPGKGVSPVGDILCKKARSRNFSYYGNHVVLLHDLPVTMETRLVLATQSSKYISYCKHFDQLQTLKC</sequence>
<organism evidence="3 4">
    <name type="scientific">Caerostris darwini</name>
    <dbReference type="NCBI Taxonomy" id="1538125"/>
    <lineage>
        <taxon>Eukaryota</taxon>
        <taxon>Metazoa</taxon>
        <taxon>Ecdysozoa</taxon>
        <taxon>Arthropoda</taxon>
        <taxon>Chelicerata</taxon>
        <taxon>Arachnida</taxon>
        <taxon>Araneae</taxon>
        <taxon>Araneomorphae</taxon>
        <taxon>Entelegynae</taxon>
        <taxon>Araneoidea</taxon>
        <taxon>Araneidae</taxon>
        <taxon>Caerostris</taxon>
    </lineage>
</organism>
<evidence type="ECO:0000313" key="2">
    <source>
        <dbReference type="EMBL" id="GIX69867.1"/>
    </source>
</evidence>
<dbReference type="Proteomes" id="UP001054837">
    <property type="component" value="Unassembled WGS sequence"/>
</dbReference>
<dbReference type="AlphaFoldDB" id="A0AAV4MBM6"/>
<proteinExistence type="predicted"/>
<evidence type="ECO:0000313" key="4">
    <source>
        <dbReference type="Proteomes" id="UP001054837"/>
    </source>
</evidence>
<gene>
    <name evidence="2" type="ORF">CDAR_566951</name>
    <name evidence="3" type="ORF">CDAR_567001</name>
</gene>
<keyword evidence="1" id="KW-0732">Signal</keyword>
<dbReference type="EMBL" id="BPLQ01000308">
    <property type="protein sequence ID" value="GIX69877.1"/>
    <property type="molecule type" value="Genomic_DNA"/>
</dbReference>
<comment type="caution">
    <text evidence="3">The sequence shown here is derived from an EMBL/GenBank/DDBJ whole genome shotgun (WGS) entry which is preliminary data.</text>
</comment>
<evidence type="ECO:0000256" key="1">
    <source>
        <dbReference type="SAM" id="SignalP"/>
    </source>
</evidence>
<keyword evidence="4" id="KW-1185">Reference proteome</keyword>
<name>A0AAV4MBM6_9ARAC</name>